<dbReference type="EMBL" id="BAABDQ010000044">
    <property type="protein sequence ID" value="GAA3609061.1"/>
    <property type="molecule type" value="Genomic_DNA"/>
</dbReference>
<dbReference type="SUPFAM" id="SSF52540">
    <property type="entry name" value="P-loop containing nucleoside triphosphate hydrolases"/>
    <property type="match status" value="1"/>
</dbReference>
<dbReference type="InterPro" id="IPR041664">
    <property type="entry name" value="AAA_16"/>
</dbReference>
<dbReference type="Gene3D" id="1.25.40.10">
    <property type="entry name" value="Tetratricopeptide repeat domain"/>
    <property type="match status" value="1"/>
</dbReference>
<dbReference type="InterPro" id="IPR036388">
    <property type="entry name" value="WH-like_DNA-bd_sf"/>
</dbReference>
<dbReference type="InterPro" id="IPR016032">
    <property type="entry name" value="Sig_transdc_resp-reg_C-effctor"/>
</dbReference>
<dbReference type="Pfam" id="PF13191">
    <property type="entry name" value="AAA_16"/>
    <property type="match status" value="1"/>
</dbReference>
<evidence type="ECO:0000256" key="2">
    <source>
        <dbReference type="ARBA" id="ARBA00023125"/>
    </source>
</evidence>
<keyword evidence="3" id="KW-0804">Transcription</keyword>
<evidence type="ECO:0000256" key="3">
    <source>
        <dbReference type="ARBA" id="ARBA00023163"/>
    </source>
</evidence>
<evidence type="ECO:0000259" key="4">
    <source>
        <dbReference type="PROSITE" id="PS50043"/>
    </source>
</evidence>
<dbReference type="SUPFAM" id="SSF48452">
    <property type="entry name" value="TPR-like"/>
    <property type="match status" value="1"/>
</dbReference>
<sequence length="900" mass="95910">MLSVLAGRLSTTLQGSGGCISIEGPIGAGKTRMLRETACEGAEQGLTVAYIRAGIIDQPTPVRELITFLQHVMSSESEFDDLVRPDVNPFWLADRLSELIGDAARKRPLLIVIDDAQRADEISGLVLQGLVRSLASSPVLWLLARRPVPARSLAQHAIGWLSEHATVQLHLGPLDDEAVAALCAGVLGAKPDTSVLRWAARCGGNPWLLENLLSALMEAGQVVIVDGTASVLAARLPESVLATVDRLLGELPLVVRRLLMHDRRIGHTFTIEEAAALLGEAAPELSPSVDEAVQAGLIQRTGAKLAFVQDVIGEALQHVGFRGGEPVPSAPTTITQVSRSEPIGPAEAFVPPAAPVPGRPVVSPPPQACGCDEITAQAMSALGDVSDKAPVTLVRALRLLIGAGRGAEAGRLADIAVRAGIEMIADEHLVLEFAQGLQDAGCHDMPAELLQRTLARRDLRDLDRAKIQGLLGDTERRLMRVSGMAPKLGNGRSASLAHAFVTDRDTEIGGETGATGRLICVAEPWQAPARSDGDTCERPLWTWMTRALIAADQFEDAAAVCAAIKQESEKLGEAWSEPLWHGSRAEMLVTAGRLDEARVAAETGLRVMDRSAPNDSVPARAILARISLHHGDTATASEHLRMAERLVPKDPGADKGSLDWALAQFHAVCGRPSMAVQTLISVEGEVAPDILLFTEAPTAAATLVRLARKAGLSPEAELAAEFARRITDSNPAVESLAGGAEHAEGLLRHDPAALHRAVEHYQLSGRPLATGSALEDAAQEEQAIRNQAQAVRLLGSALDLYADCGARRDVSRVQRKLRNLGVHNIGAPAAERPTSGWESLTSAELRVVRAIVDGRTNKEAASMLFLSPHTVDSHLRRVFAKLGINCRVELTKHFIEHEAS</sequence>
<keyword evidence="1" id="KW-0805">Transcription regulation</keyword>
<evidence type="ECO:0000256" key="1">
    <source>
        <dbReference type="ARBA" id="ARBA00023015"/>
    </source>
</evidence>
<dbReference type="Gene3D" id="3.40.50.300">
    <property type="entry name" value="P-loop containing nucleotide triphosphate hydrolases"/>
    <property type="match status" value="1"/>
</dbReference>
<organism evidence="5 6">
    <name type="scientific">Nonomuraea rosea</name>
    <dbReference type="NCBI Taxonomy" id="638574"/>
    <lineage>
        <taxon>Bacteria</taxon>
        <taxon>Bacillati</taxon>
        <taxon>Actinomycetota</taxon>
        <taxon>Actinomycetes</taxon>
        <taxon>Streptosporangiales</taxon>
        <taxon>Streptosporangiaceae</taxon>
        <taxon>Nonomuraea</taxon>
    </lineage>
</organism>
<keyword evidence="2" id="KW-0238">DNA-binding</keyword>
<evidence type="ECO:0000313" key="5">
    <source>
        <dbReference type="EMBL" id="GAA3609061.1"/>
    </source>
</evidence>
<dbReference type="CDD" id="cd06170">
    <property type="entry name" value="LuxR_C_like"/>
    <property type="match status" value="1"/>
</dbReference>
<dbReference type="PROSITE" id="PS50043">
    <property type="entry name" value="HTH_LUXR_2"/>
    <property type="match status" value="1"/>
</dbReference>
<dbReference type="SMART" id="SM00421">
    <property type="entry name" value="HTH_LUXR"/>
    <property type="match status" value="1"/>
</dbReference>
<dbReference type="PRINTS" id="PR00038">
    <property type="entry name" value="HTHLUXR"/>
</dbReference>
<dbReference type="InterPro" id="IPR000792">
    <property type="entry name" value="Tscrpt_reg_LuxR_C"/>
</dbReference>
<dbReference type="Gene3D" id="1.10.10.10">
    <property type="entry name" value="Winged helix-like DNA-binding domain superfamily/Winged helix DNA-binding domain"/>
    <property type="match status" value="1"/>
</dbReference>
<evidence type="ECO:0000313" key="6">
    <source>
        <dbReference type="Proteomes" id="UP001500630"/>
    </source>
</evidence>
<proteinExistence type="predicted"/>
<dbReference type="Proteomes" id="UP001500630">
    <property type="component" value="Unassembled WGS sequence"/>
</dbReference>
<feature type="domain" description="HTH luxR-type" evidence="4">
    <location>
        <begin position="833"/>
        <end position="898"/>
    </location>
</feature>
<comment type="caution">
    <text evidence="5">The sequence shown here is derived from an EMBL/GenBank/DDBJ whole genome shotgun (WGS) entry which is preliminary data.</text>
</comment>
<reference evidence="6" key="1">
    <citation type="journal article" date="2019" name="Int. J. Syst. Evol. Microbiol.">
        <title>The Global Catalogue of Microorganisms (GCM) 10K type strain sequencing project: providing services to taxonomists for standard genome sequencing and annotation.</title>
        <authorList>
            <consortium name="The Broad Institute Genomics Platform"/>
            <consortium name="The Broad Institute Genome Sequencing Center for Infectious Disease"/>
            <person name="Wu L."/>
            <person name="Ma J."/>
        </authorList>
    </citation>
    <scope>NUCLEOTIDE SEQUENCE [LARGE SCALE GENOMIC DNA]</scope>
    <source>
        <strain evidence="6">JCM 17326</strain>
    </source>
</reference>
<protein>
    <submittedName>
        <fullName evidence="5">LuxR family transcriptional regulator</fullName>
    </submittedName>
</protein>
<name>A0ABP6ZKD9_9ACTN</name>
<dbReference type="InterPro" id="IPR027417">
    <property type="entry name" value="P-loop_NTPase"/>
</dbReference>
<dbReference type="InterPro" id="IPR011990">
    <property type="entry name" value="TPR-like_helical_dom_sf"/>
</dbReference>
<keyword evidence="6" id="KW-1185">Reference proteome</keyword>
<dbReference type="SUPFAM" id="SSF46894">
    <property type="entry name" value="C-terminal effector domain of the bipartite response regulators"/>
    <property type="match status" value="1"/>
</dbReference>
<accession>A0ABP6ZKD9</accession>
<gene>
    <name evidence="5" type="ORF">GCM10022419_112560</name>
</gene>
<dbReference type="PANTHER" id="PTHR44688:SF16">
    <property type="entry name" value="DNA-BINDING TRANSCRIPTIONAL ACTIVATOR DEVR_DOSR"/>
    <property type="match status" value="1"/>
</dbReference>
<dbReference type="PANTHER" id="PTHR44688">
    <property type="entry name" value="DNA-BINDING TRANSCRIPTIONAL ACTIVATOR DEVR_DOSR"/>
    <property type="match status" value="1"/>
</dbReference>
<dbReference type="Pfam" id="PF00196">
    <property type="entry name" value="GerE"/>
    <property type="match status" value="1"/>
</dbReference>